<sequence>MEQAIVIRSEIRKCMQEEGFTLGGFSKATEIRGSYLSLLLNHDPHNYPLPMRHFDSMIQALGKPEGWLYECYVDECFITGKPDRRRVEPFLLRCAELGKANCIERVLSRLIENLSQLSVVFEIAEKVHTAGNPQGAVPFYECVAEHEKHQHSETLAISQYRIFRAALGQDLQKNRDAATRFLQFRNRLPVHFQLDGLLQLANTYYTLSDWKRMGECADELIALARVVYQEQHQRKGSKREKASLNTERHLVVYYGQGYLLKATAYEKQGFYEDSRKYIDGYSDLSWFKDLDIIGIEEVNKFKMFAVANSYMLDMLMGHNHMLTDYTNYLASHPREVLFGLAIIVGTANRYGFSIDKTLEELSEEISKFNQYDDIIALGRRLHFHYHLSLYYLDKGATEQCIQNTLQSLNLSVTINNSSMFAQGVALFELCREQATEGQLNCYKKVLEEVRVHERVNLCHLSNKFL</sequence>
<reference key="2">
    <citation type="submission" date="2011-11" db="EMBL/GenBank/DDBJ databases">
        <authorList>
            <person name="Shin S.H."/>
            <person name="Kim S."/>
            <person name="Kim J.Y."/>
        </authorList>
    </citation>
    <scope>NUCLEOTIDE SEQUENCE</scope>
    <source>
        <strain>HPL-003</strain>
    </source>
</reference>
<gene>
    <name evidence="1" type="ordered locus">HPL003_17605</name>
</gene>
<dbReference type="EMBL" id="CP003107">
    <property type="protein sequence ID" value="AET60265.1"/>
    <property type="molecule type" value="Genomic_DNA"/>
</dbReference>
<dbReference type="GO" id="GO:0003677">
    <property type="term" value="F:DNA binding"/>
    <property type="evidence" value="ECO:0007669"/>
    <property type="project" value="UniProtKB-KW"/>
</dbReference>
<dbReference type="STRING" id="985665.HPL003_17605"/>
<dbReference type="Proteomes" id="UP000005876">
    <property type="component" value="Chromosome"/>
</dbReference>
<proteinExistence type="predicted"/>
<dbReference type="KEGG" id="pta:HPL003_17605"/>
<reference evidence="1 2" key="3">
    <citation type="journal article" date="2012" name="J. Bacteriol.">
        <title>Genome Sequence of Paenibacillus terrae HPL-003, a Xylanase-Producing Bacterium Isolated from Soil Found in Forest Residue.</title>
        <authorList>
            <person name="Shin S.H."/>
            <person name="Kim S."/>
            <person name="Kim J.Y."/>
            <person name="Song H.Y."/>
            <person name="Cho S.J."/>
            <person name="Kim D.R."/>
            <person name="Lee K.I."/>
            <person name="Lim H.K."/>
            <person name="Park N.J."/>
            <person name="Hwang I.T."/>
            <person name="Yang K.S."/>
        </authorList>
    </citation>
    <scope>NUCLEOTIDE SEQUENCE [LARGE SCALE GENOMIC DNA]</scope>
    <source>
        <strain evidence="1 2">HPL-003</strain>
    </source>
</reference>
<dbReference type="OrthoDB" id="2470416at2"/>
<name>G7VZH1_PAETH</name>
<accession>G7VZH1</accession>
<organism evidence="1 2">
    <name type="scientific">Paenibacillus terrae (strain HPL-003)</name>
    <dbReference type="NCBI Taxonomy" id="985665"/>
    <lineage>
        <taxon>Bacteria</taxon>
        <taxon>Bacillati</taxon>
        <taxon>Bacillota</taxon>
        <taxon>Bacilli</taxon>
        <taxon>Bacillales</taxon>
        <taxon>Paenibacillaceae</taxon>
        <taxon>Paenibacillus</taxon>
    </lineage>
</organism>
<protein>
    <submittedName>
        <fullName evidence="1">DNA-binding protein</fullName>
    </submittedName>
</protein>
<dbReference type="eggNOG" id="COG0457">
    <property type="taxonomic scope" value="Bacteria"/>
</dbReference>
<dbReference type="RefSeq" id="WP_014280976.1">
    <property type="nucleotide sequence ID" value="NC_016641.1"/>
</dbReference>
<evidence type="ECO:0000313" key="1">
    <source>
        <dbReference type="EMBL" id="AET60265.1"/>
    </source>
</evidence>
<dbReference type="AlphaFoldDB" id="G7VZH1"/>
<keyword evidence="1" id="KW-0238">DNA-binding</keyword>
<evidence type="ECO:0000313" key="2">
    <source>
        <dbReference type="Proteomes" id="UP000005876"/>
    </source>
</evidence>
<dbReference type="HOGENOM" id="CLU_046846_1_0_9"/>
<reference evidence="2" key="1">
    <citation type="submission" date="2011-11" db="EMBL/GenBank/DDBJ databases">
        <title>Complete sequence of Paenibacillus terrae HPL-003.</title>
        <authorList>
            <person name="Shin S.H."/>
            <person name="Kim S."/>
            <person name="Kim J.Y."/>
        </authorList>
    </citation>
    <scope>NUCLEOTIDE SEQUENCE [LARGE SCALE GENOMIC DNA]</scope>
    <source>
        <strain evidence="2">HPL-003</strain>
    </source>
</reference>